<feature type="compositionally biased region" description="Polar residues" evidence="1">
    <location>
        <begin position="665"/>
        <end position="685"/>
    </location>
</feature>
<dbReference type="EMBL" id="PIQH01000005">
    <property type="protein sequence ID" value="RUO80219.1"/>
    <property type="molecule type" value="Genomic_DNA"/>
</dbReference>
<dbReference type="Pfam" id="PF13332">
    <property type="entry name" value="Fil_haemagg_2"/>
    <property type="match status" value="4"/>
</dbReference>
<protein>
    <submittedName>
        <fullName evidence="2">Uncharacterized protein</fullName>
    </submittedName>
</protein>
<evidence type="ECO:0000256" key="1">
    <source>
        <dbReference type="SAM" id="MobiDB-lite"/>
    </source>
</evidence>
<organism evidence="2 3">
    <name type="scientific">Idiomarina tyrosinivorans</name>
    <dbReference type="NCBI Taxonomy" id="1445662"/>
    <lineage>
        <taxon>Bacteria</taxon>
        <taxon>Pseudomonadati</taxon>
        <taxon>Pseudomonadota</taxon>
        <taxon>Gammaproteobacteria</taxon>
        <taxon>Alteromonadales</taxon>
        <taxon>Idiomarinaceae</taxon>
        <taxon>Idiomarina</taxon>
    </lineage>
</organism>
<evidence type="ECO:0000313" key="3">
    <source>
        <dbReference type="Proteomes" id="UP000287996"/>
    </source>
</evidence>
<feature type="compositionally biased region" description="Basic and acidic residues" evidence="1">
    <location>
        <begin position="2419"/>
        <end position="2447"/>
    </location>
</feature>
<dbReference type="InterPro" id="IPR025157">
    <property type="entry name" value="Hemagglutinin_rpt"/>
</dbReference>
<evidence type="ECO:0000313" key="2">
    <source>
        <dbReference type="EMBL" id="RUO80219.1"/>
    </source>
</evidence>
<dbReference type="NCBIfam" id="TIGR01731">
    <property type="entry name" value="fil_hemag_20aa"/>
    <property type="match status" value="10"/>
</dbReference>
<sequence length="2761" mass="288164">MNNQGGSLLSDGTLTIDTQGDVTNSGQIQGQALQLQANTLNNDNGVLTSTGSGATLIDTAQLSNRDGVIQATSDHMTLRTRSGELDNQQGLIAHSGEVLTVTSAGGINQQSGSIKANGSLALDTSGGLDNRSGSIIAGQFDIASSGNVNNTDGSIVGFSSADSHLIANDLANVNGYIAASGNDLSIEAAAVDNRHGSILLGGSGSLSITASTINSGGSDALLLSNGGILLDSAGAIQNGGTVSAADTLLLTATSLNNSGTLASRSAGVTINTDGTLTNSGLTSGFQALTIDAHTLNNSNGSLQSDGTVGVDANALSVGTIQARNINLRSGQDISLTDSDYMSAVGDISLSTQADIDNRGTVVTNGRLALTASDITNRSGALLRAGDSASISADNLVNSGVISSNNSLTVDATTVNNGGTLAAANVLDVSGNINNSNLLFASNLLNLDGNVTNTGNIYSNYNAIITGAKITNNGGTIAAANDMSISGEILNTYVGTFSYSASDPVTTTSYPDGFTNVAPAYKEIEVWKGQRVTETTTTYEATVDGQVGLIAAGRDLALTGTITNDFGTISAVRNLVLSGESFTNNSAESRDETFVEVYEERWTGSCPGADLKGSTIETCSNEENLVKTNETFVEEYTEVNYVEGEKYGTVTAGNISGNLSGSLVLNDVSPSDTQASSVNTQASGSKGTAARGPSAQTSSSQNITVYRDNGNATTTNSAQREVNQSGSGTEIANTDDEISKDTGSAETVTIARRTIKDLSTDPGTATLPAVTRDVGDTQEVPLVRRDIQDVDTDTGVEQPPTVTREVGDTQEIPIVRRNIEDLGEQSGTGGSDKPSGKLWKNSGGRVNGPLDPSMAQTVGFTELNLADNNQVPTNAVPSAPVSENSPSGVAEIADADDADQNPDVIFKRLEDTQENTIAEQQQAQAPSNGTYANNAQNVFLTEEQVQVLTDDLGFDGDAINQGQAGLYSAISQADLLDDGVTLSASGVVDINADSGLSIDSGISAGDGLLLSSEAGLDLGTYGFFDSDNMLGLELGGDFTNTQSLTSDNLYLDIGGNFTNQGEVIGGDVLSVSAGEDLVNENLLSGGNVLLNAGGDIINRTEFTQHTLEFKNGDSRTYTDIEDAPEIVSTDNLMMNAGNNIDLQGTDLAAAGDISLQAGNDVLLSAVEDVSGHEWYFDGGYDIEEDRTYDVVSMEAGGNLSVSAGNNLQSEGAQFLAGGDVEMTAGNEMNLLGVVEYHEDRKQHTSESFFKKTVTVDETYSADHQGSVVLAGGNISLNAHQSDDGLALYNSGDVLLEGTQLQAGGDVVAYTDGELNIVSGEEWEAETHSEQESLFGGLFGSSETTETDVQYLGHSELSANGDIALLAQNDINVLAGRLSAENINAQAGFGNEDAHAADINILGDTETRSLYQESRSNGLTLDFSDNFLSVAKETASENRTNQTDYVGSTFRATDNMALAASRDLNVVGSELTAGNLLQLDADRDVNIATGESSSANSRRKTETKTGIGVSADINTASIFAGDDTQKDTISNESVTQTSSLLTAGNTVQINAGRDLLISGSDVEAGQDINLTAANDINIVTAQELFNQETESSNTRDGLTVSANYNIGTTVDAISNLGQGGDAVSVASSVLQAAETLNNAGPSAGAHLGQTTETTTDTSQQSLAKSSGLAAGSDINISAGGNALLEGANVTADNDLAISAKDITIADAQNSQQSEYETDYLQTGFNLDARTTNVSLTAGYNQADSDLDSQQSSSTGSQLSAGGNVDLNAKNDLTIVGSDVNGEGHVSLTAANDIVIEAAQNQYSSDSEDSHSSAGAGMNFGSEGVGFTANVALGEGDLDREGVTNANSHVTAGNALTVSSGNDTSIEGGNLAGTDVAMDVGGDLTLASVQDTGKVSGERWDVSANITVGAGATVGASVGYGETDGSSAWVNEQSSITGSGSVDIRTEGHTQIDGAVIANIDEEGSDGGNLSLDTGTLAYSDIEDHDQEKSTYLNVGFTMGDDNSTNQTESGTNYTASGNYSDRDKTQTNRATVGEGTIVVRDNTEQDTSDLNRDTDLAQEVTKDDSQNTNLYVSTTAAESLTNLAENPSEQLNQWKDNVVSVASTDAWGLVGENTSDALEDTYNAGAAVATNKDLGVGNFWVSLDSTHKMTQLKNDLTRTAEGQALLARLTSDDPDQRLAAEAELGHRAQEKFGIDPGDIHFYAGSETTSVSLRDTVLGDVKGATVTEEGHSKRGTIYVNVDNATDGKDMTNTLGHEVYETVTLRTGGENDDAQEAIANLVGGQLANRIDQATGGGLANVGTDDLAGSNTVRQGTQHANAVGNAQVDYRQLQSKEMQAIEEMAPLMAKKEGITEEAAEKRMAEELLSHLDASWSSTFEENGRESDETALDYLAAALMEQGSAYAEYSDSDVPESPDTAPKTYTKEEVKQSLIAYKDERTSEYNDRTREGEGLTSQYSEQWQFYDKNLAADKSLSDYRDAALGAFAGFMDTGGGMVQGVADMISDPAGTAQNASLGMQQMLNEPEGTISSIFEQREDGQINAALDNLQGDDFSGARTGMSTDLDFALDAGLLPVGRVGGIGKLSPDKKLTPNNGEIDVSFDQTGEGDFYAGTNIYGVTGDFYKQIDNKVDFETTSGLELVANPDATTTILGNYRSDMQHIIDDLRYPSTMNFEAKDGSFNILNAPPDYYQTPEQFWKEVNQPFLDKAISRGDDIVLATDPTPSVLNRELADGTVERTGFGREYDYLIESGYEYDPVTKKMVKKEG</sequence>
<feature type="compositionally biased region" description="Polar residues" evidence="1">
    <location>
        <begin position="693"/>
        <end position="731"/>
    </location>
</feature>
<keyword evidence="3" id="KW-1185">Reference proteome</keyword>
<proteinExistence type="predicted"/>
<comment type="caution">
    <text evidence="2">The sequence shown here is derived from an EMBL/GenBank/DDBJ whole genome shotgun (WGS) entry which is preliminary data.</text>
</comment>
<feature type="compositionally biased region" description="Polar residues" evidence="1">
    <location>
        <begin position="2000"/>
        <end position="2017"/>
    </location>
</feature>
<dbReference type="InterPro" id="IPR012334">
    <property type="entry name" value="Pectin_lyas_fold"/>
</dbReference>
<feature type="compositionally biased region" description="Low complexity" evidence="1">
    <location>
        <begin position="1648"/>
        <end position="1662"/>
    </location>
</feature>
<reference evidence="2 3" key="1">
    <citation type="journal article" date="2011" name="Front. Microbiol.">
        <title>Genomic signatures of strain selection and enhancement in Bacillus atrophaeus var. globigii, a historical biowarfare simulant.</title>
        <authorList>
            <person name="Gibbons H.S."/>
            <person name="Broomall S.M."/>
            <person name="McNew L.A."/>
            <person name="Daligault H."/>
            <person name="Chapman C."/>
            <person name="Bruce D."/>
            <person name="Karavis M."/>
            <person name="Krepps M."/>
            <person name="McGregor P.A."/>
            <person name="Hong C."/>
            <person name="Park K.H."/>
            <person name="Akmal A."/>
            <person name="Feldman A."/>
            <person name="Lin J.S."/>
            <person name="Chang W.E."/>
            <person name="Higgs B.W."/>
            <person name="Demirev P."/>
            <person name="Lindquist J."/>
            <person name="Liem A."/>
            <person name="Fochler E."/>
            <person name="Read T.D."/>
            <person name="Tapia R."/>
            <person name="Johnson S."/>
            <person name="Bishop-Lilly K.A."/>
            <person name="Detter C."/>
            <person name="Han C."/>
            <person name="Sozhamannan S."/>
            <person name="Rosenzweig C.N."/>
            <person name="Skowronski E.W."/>
        </authorList>
    </citation>
    <scope>NUCLEOTIDE SEQUENCE [LARGE SCALE GENOMIC DNA]</scope>
    <source>
        <strain evidence="2 3">CC-PW-9</strain>
    </source>
</reference>
<dbReference type="Proteomes" id="UP000287996">
    <property type="component" value="Unassembled WGS sequence"/>
</dbReference>
<dbReference type="OrthoDB" id="218680at2"/>
<feature type="region of interest" description="Disordered" evidence="1">
    <location>
        <begin position="1740"/>
        <end position="1760"/>
    </location>
</feature>
<feature type="region of interest" description="Disordered" evidence="1">
    <location>
        <begin position="665"/>
        <end position="744"/>
    </location>
</feature>
<feature type="region of interest" description="Disordered" evidence="1">
    <location>
        <begin position="2400"/>
        <end position="2447"/>
    </location>
</feature>
<feature type="region of interest" description="Disordered" evidence="1">
    <location>
        <begin position="813"/>
        <end position="854"/>
    </location>
</feature>
<dbReference type="Gene3D" id="2.160.20.10">
    <property type="entry name" value="Single-stranded right-handed beta-helix, Pectin lyase-like"/>
    <property type="match status" value="1"/>
</dbReference>
<dbReference type="GO" id="GO:0003824">
    <property type="term" value="F:catalytic activity"/>
    <property type="evidence" value="ECO:0007669"/>
    <property type="project" value="UniProtKB-ARBA"/>
</dbReference>
<accession>A0A432ZQN9</accession>
<dbReference type="RefSeq" id="WP_126841716.1">
    <property type="nucleotide sequence ID" value="NZ_PIQH01000005.1"/>
</dbReference>
<dbReference type="InterPro" id="IPR010069">
    <property type="entry name" value="CdiA_FHA1_rpt"/>
</dbReference>
<name>A0A432ZQN9_9GAMM</name>
<feature type="region of interest" description="Disordered" evidence="1">
    <location>
        <begin position="1638"/>
        <end position="1662"/>
    </location>
</feature>
<gene>
    <name evidence="2" type="ORF">CWI84_06190</name>
</gene>
<feature type="region of interest" description="Disordered" evidence="1">
    <location>
        <begin position="2000"/>
        <end position="2023"/>
    </location>
</feature>